<feature type="domain" description="Gnk2-homologous" evidence="3">
    <location>
        <begin position="1"/>
        <end position="79"/>
    </location>
</feature>
<keyword evidence="5" id="KW-1185">Reference proteome</keyword>
<dbReference type="AlphaFoldDB" id="A0A6A1V6A2"/>
<dbReference type="Pfam" id="PF01657">
    <property type="entry name" value="Stress-antifung"/>
    <property type="match status" value="1"/>
</dbReference>
<dbReference type="PROSITE" id="PS51473">
    <property type="entry name" value="GNK2"/>
    <property type="match status" value="1"/>
</dbReference>
<accession>A0A6A1V6A2</accession>
<gene>
    <name evidence="4" type="ORF">CJ030_MR7G023883</name>
</gene>
<protein>
    <recommendedName>
        <fullName evidence="3">Gnk2-homologous domain-containing protein</fullName>
    </recommendedName>
</protein>
<dbReference type="Proteomes" id="UP000516437">
    <property type="component" value="Chromosome 7"/>
</dbReference>
<keyword evidence="2" id="KW-0677">Repeat</keyword>
<evidence type="ECO:0000256" key="1">
    <source>
        <dbReference type="ARBA" id="ARBA00022729"/>
    </source>
</evidence>
<name>A0A6A1V6A2_9ROSI</name>
<dbReference type="Gene3D" id="3.30.430.20">
    <property type="entry name" value="Gnk2 domain, C-X8-C-X2-C motif"/>
    <property type="match status" value="1"/>
</dbReference>
<proteinExistence type="predicted"/>
<dbReference type="InterPro" id="IPR038408">
    <property type="entry name" value="GNK2_sf"/>
</dbReference>
<dbReference type="CDD" id="cd23509">
    <property type="entry name" value="Gnk2-like"/>
    <property type="match status" value="1"/>
</dbReference>
<evidence type="ECO:0000256" key="2">
    <source>
        <dbReference type="ARBA" id="ARBA00022737"/>
    </source>
</evidence>
<sequence>MQLANNSSVAPKMQVKSSTRFGESEVVSSIATCTRDLSSIDCAKCLRNSIAELHKCCAGKRATSVYRKVASIVGKVASTVGTIKALGNVRQLYACVRWEPVWQLLRGIKV</sequence>
<evidence type="ECO:0000313" key="4">
    <source>
        <dbReference type="EMBL" id="KAB1208354.1"/>
    </source>
</evidence>
<keyword evidence="1" id="KW-0732">Signal</keyword>
<evidence type="ECO:0000259" key="3">
    <source>
        <dbReference type="PROSITE" id="PS51473"/>
    </source>
</evidence>
<dbReference type="EMBL" id="RXIC02000025">
    <property type="protein sequence ID" value="KAB1208354.1"/>
    <property type="molecule type" value="Genomic_DNA"/>
</dbReference>
<reference evidence="4 5" key="1">
    <citation type="journal article" date="2019" name="Plant Biotechnol. J.">
        <title>The red bayberry genome and genetic basis of sex determination.</title>
        <authorList>
            <person name="Jia H.M."/>
            <person name="Jia H.J."/>
            <person name="Cai Q.L."/>
            <person name="Wang Y."/>
            <person name="Zhao H.B."/>
            <person name="Yang W.F."/>
            <person name="Wang G.Y."/>
            <person name="Li Y.H."/>
            <person name="Zhan D.L."/>
            <person name="Shen Y.T."/>
            <person name="Niu Q.F."/>
            <person name="Chang L."/>
            <person name="Qiu J."/>
            <person name="Zhao L."/>
            <person name="Xie H.B."/>
            <person name="Fu W.Y."/>
            <person name="Jin J."/>
            <person name="Li X.W."/>
            <person name="Jiao Y."/>
            <person name="Zhou C.C."/>
            <person name="Tu T."/>
            <person name="Chai C.Y."/>
            <person name="Gao J.L."/>
            <person name="Fan L.J."/>
            <person name="van de Weg E."/>
            <person name="Wang J.Y."/>
            <person name="Gao Z.S."/>
        </authorList>
    </citation>
    <scope>NUCLEOTIDE SEQUENCE [LARGE SCALE GENOMIC DNA]</scope>
    <source>
        <tissue evidence="4">Leaves</tissue>
    </source>
</reference>
<dbReference type="InterPro" id="IPR002902">
    <property type="entry name" value="GNK2"/>
</dbReference>
<evidence type="ECO:0000313" key="5">
    <source>
        <dbReference type="Proteomes" id="UP000516437"/>
    </source>
</evidence>
<organism evidence="4 5">
    <name type="scientific">Morella rubra</name>
    <name type="common">Chinese bayberry</name>
    <dbReference type="NCBI Taxonomy" id="262757"/>
    <lineage>
        <taxon>Eukaryota</taxon>
        <taxon>Viridiplantae</taxon>
        <taxon>Streptophyta</taxon>
        <taxon>Embryophyta</taxon>
        <taxon>Tracheophyta</taxon>
        <taxon>Spermatophyta</taxon>
        <taxon>Magnoliopsida</taxon>
        <taxon>eudicotyledons</taxon>
        <taxon>Gunneridae</taxon>
        <taxon>Pentapetalae</taxon>
        <taxon>rosids</taxon>
        <taxon>fabids</taxon>
        <taxon>Fagales</taxon>
        <taxon>Myricaceae</taxon>
        <taxon>Morella</taxon>
    </lineage>
</organism>
<comment type="caution">
    <text evidence="4">The sequence shown here is derived from an EMBL/GenBank/DDBJ whole genome shotgun (WGS) entry which is preliminary data.</text>
</comment>
<dbReference type="OrthoDB" id="1731016at2759"/>